<dbReference type="InterPro" id="IPR005839">
    <property type="entry name" value="Methylthiotransferase"/>
</dbReference>
<dbReference type="Pfam" id="PF18693">
    <property type="entry name" value="TRAM_2"/>
    <property type="match status" value="1"/>
</dbReference>
<dbReference type="InterPro" id="IPR006638">
    <property type="entry name" value="Elp3/MiaA/NifB-like_rSAM"/>
</dbReference>
<dbReference type="GO" id="GO:0046872">
    <property type="term" value="F:metal ion binding"/>
    <property type="evidence" value="ECO:0007669"/>
    <property type="project" value="UniProtKB-KW"/>
</dbReference>
<dbReference type="InterPro" id="IPR058240">
    <property type="entry name" value="rSAM_sf"/>
</dbReference>
<dbReference type="SFLD" id="SFLDG01082">
    <property type="entry name" value="B12-binding_domain_containing"/>
    <property type="match status" value="1"/>
</dbReference>
<comment type="cofactor">
    <cofactor evidence="1">
        <name>[4Fe-4S] cluster</name>
        <dbReference type="ChEBI" id="CHEBI:49883"/>
    </cofactor>
</comment>
<evidence type="ECO:0000256" key="7">
    <source>
        <dbReference type="ARBA" id="ARBA00023014"/>
    </source>
</evidence>
<dbReference type="PROSITE" id="PS51918">
    <property type="entry name" value="RADICAL_SAM"/>
    <property type="match status" value="1"/>
</dbReference>
<evidence type="ECO:0000256" key="6">
    <source>
        <dbReference type="ARBA" id="ARBA00023004"/>
    </source>
</evidence>
<dbReference type="FunFam" id="3.80.30.20:FF:000001">
    <property type="entry name" value="tRNA-2-methylthio-N(6)-dimethylallyladenosine synthase 2"/>
    <property type="match status" value="1"/>
</dbReference>
<dbReference type="InterPro" id="IPR023404">
    <property type="entry name" value="rSAM_horseshoe"/>
</dbReference>
<dbReference type="InterPro" id="IPR013848">
    <property type="entry name" value="Methylthiotransferase_N"/>
</dbReference>
<comment type="caution">
    <text evidence="10">The sequence shown here is derived from an EMBL/GenBank/DDBJ whole genome shotgun (WGS) entry which is preliminary data.</text>
</comment>
<dbReference type="HAMAP" id="MF_01865">
    <property type="entry name" value="MTTase_RimO"/>
    <property type="match status" value="1"/>
</dbReference>
<dbReference type="InterPro" id="IPR020612">
    <property type="entry name" value="Methylthiotransferase_CS"/>
</dbReference>
<feature type="domain" description="Radical SAM core" evidence="9">
    <location>
        <begin position="133"/>
        <end position="364"/>
    </location>
</feature>
<dbReference type="Pfam" id="PF04055">
    <property type="entry name" value="Radical_SAM"/>
    <property type="match status" value="1"/>
</dbReference>
<name>E6PFT1_9ZZZZ</name>
<dbReference type="AlphaFoldDB" id="E6PFT1"/>
<dbReference type="GO" id="GO:0006400">
    <property type="term" value="P:tRNA modification"/>
    <property type="evidence" value="ECO:0007669"/>
    <property type="project" value="InterPro"/>
</dbReference>
<feature type="domain" description="MTTase N-terminal" evidence="8">
    <location>
        <begin position="1"/>
        <end position="110"/>
    </location>
</feature>
<evidence type="ECO:0000256" key="4">
    <source>
        <dbReference type="ARBA" id="ARBA00022691"/>
    </source>
</evidence>
<dbReference type="Gene3D" id="3.40.50.12160">
    <property type="entry name" value="Methylthiotransferase, N-terminal domain"/>
    <property type="match status" value="1"/>
</dbReference>
<dbReference type="InterPro" id="IPR012340">
    <property type="entry name" value="NA-bd_OB-fold"/>
</dbReference>
<dbReference type="EMBL" id="CABL01000008">
    <property type="protein sequence ID" value="CBH75318.1"/>
    <property type="molecule type" value="Genomic_DNA"/>
</dbReference>
<dbReference type="PROSITE" id="PS01278">
    <property type="entry name" value="MTTASE_RADICAL"/>
    <property type="match status" value="1"/>
</dbReference>
<dbReference type="Pfam" id="PF00919">
    <property type="entry name" value="UPF0004"/>
    <property type="match status" value="1"/>
</dbReference>
<sequence>MSLGCAKNLVDTEVMIAKLGAAGWQLESDADAADTVVINTCAFIDPAKAESTEVILERAQRKRPDQQLVVAGCLAQRYGEQLQSLIPEIDGVVGTGSYASIVELLDDVKAGSKPVRLAFEAEPEHDFLPRLITTPQATAYLKIAEGCDHPCTFCIIPQLRGAFRSRSEESILAEARALAAAGTRELILIAQDTSMWGRDRGYRRGGLAALLERLHEIDGLEWIRLLYLYPATVDSELIEAMARLPKVCKYMDMPLQHAHPEVLRAMLRPGNGERYLEIIESFRERVPGMTMRSTFIVGFPGEREEHVAYLEEWIARAGLDRVGFFEYSSEEGTPAAKLGSRVPARERRKRLLRLREAQRAASEKARLARVGNVERVLVEERRTLRRGDPLRAHLPATVWYGRSQGEAPGVDGGVFFAGDLVPGTFVDLELTAATAFDFAARVVTGVPTHA</sequence>
<protein>
    <submittedName>
        <fullName evidence="10">Uncharacterized protein</fullName>
    </submittedName>
</protein>
<dbReference type="SFLD" id="SFLDS00029">
    <property type="entry name" value="Radical_SAM"/>
    <property type="match status" value="1"/>
</dbReference>
<dbReference type="SFLD" id="SFLDF00274">
    <property type="entry name" value="ribosomal_protein_S12_methylth"/>
    <property type="match status" value="1"/>
</dbReference>
<dbReference type="PANTHER" id="PTHR43837">
    <property type="entry name" value="RIBOSOMAL PROTEIN S12 METHYLTHIOTRANSFERASE RIMO"/>
    <property type="match status" value="1"/>
</dbReference>
<keyword evidence="5" id="KW-0479">Metal-binding</keyword>
<evidence type="ECO:0000313" key="10">
    <source>
        <dbReference type="EMBL" id="CBH75318.1"/>
    </source>
</evidence>
<dbReference type="SUPFAM" id="SSF102114">
    <property type="entry name" value="Radical SAM enzymes"/>
    <property type="match status" value="1"/>
</dbReference>
<keyword evidence="2" id="KW-0004">4Fe-4S</keyword>
<dbReference type="InterPro" id="IPR002792">
    <property type="entry name" value="TRAM_dom"/>
</dbReference>
<dbReference type="SFLD" id="SFLDG01061">
    <property type="entry name" value="methylthiotransferase"/>
    <property type="match status" value="1"/>
</dbReference>
<dbReference type="NCBIfam" id="TIGR01125">
    <property type="entry name" value="30S ribosomal protein S12 methylthiotransferase RimO"/>
    <property type="match status" value="1"/>
</dbReference>
<dbReference type="GO" id="GO:0051539">
    <property type="term" value="F:4 iron, 4 sulfur cluster binding"/>
    <property type="evidence" value="ECO:0007669"/>
    <property type="project" value="UniProtKB-KW"/>
</dbReference>
<dbReference type="PROSITE" id="PS51449">
    <property type="entry name" value="MTTASE_N"/>
    <property type="match status" value="1"/>
</dbReference>
<accession>E6PFT1</accession>
<gene>
    <name evidence="10" type="ORF">CARN1_1335</name>
</gene>
<evidence type="ECO:0000259" key="9">
    <source>
        <dbReference type="PROSITE" id="PS51918"/>
    </source>
</evidence>
<dbReference type="Gene3D" id="3.80.30.20">
    <property type="entry name" value="tm_1862 like domain"/>
    <property type="match status" value="1"/>
</dbReference>
<dbReference type="CDD" id="cd01335">
    <property type="entry name" value="Radical_SAM"/>
    <property type="match status" value="1"/>
</dbReference>
<keyword evidence="4" id="KW-0949">S-adenosyl-L-methionine</keyword>
<dbReference type="Gene3D" id="2.40.50.140">
    <property type="entry name" value="Nucleic acid-binding proteins"/>
    <property type="match status" value="1"/>
</dbReference>
<dbReference type="GO" id="GO:0035599">
    <property type="term" value="F:aspartic acid methylthiotransferase activity"/>
    <property type="evidence" value="ECO:0007669"/>
    <property type="project" value="TreeGrafter"/>
</dbReference>
<keyword evidence="7" id="KW-0411">Iron-sulfur</keyword>
<evidence type="ECO:0000256" key="2">
    <source>
        <dbReference type="ARBA" id="ARBA00022485"/>
    </source>
</evidence>
<dbReference type="InterPro" id="IPR005840">
    <property type="entry name" value="Ribosomal_uS12_MeSTrfase_RimO"/>
</dbReference>
<dbReference type="NCBIfam" id="TIGR00089">
    <property type="entry name" value="MiaB/RimO family radical SAM methylthiotransferase"/>
    <property type="match status" value="1"/>
</dbReference>
<dbReference type="InterPro" id="IPR007197">
    <property type="entry name" value="rSAM"/>
</dbReference>
<evidence type="ECO:0000256" key="1">
    <source>
        <dbReference type="ARBA" id="ARBA00001966"/>
    </source>
</evidence>
<reference evidence="10" key="1">
    <citation type="submission" date="2009-10" db="EMBL/GenBank/DDBJ databases">
        <title>Diversity of trophic interactions inside an arsenic-rich microbial ecosystem.</title>
        <authorList>
            <person name="Bertin P.N."/>
            <person name="Heinrich-Salmeron A."/>
            <person name="Pelletier E."/>
            <person name="Goulhen-Chollet F."/>
            <person name="Arsene-Ploetze F."/>
            <person name="Gallien S."/>
            <person name="Calteau A."/>
            <person name="Vallenet D."/>
            <person name="Casiot C."/>
            <person name="Chane-Woon-Ming B."/>
            <person name="Giloteaux L."/>
            <person name="Barakat M."/>
            <person name="Bonnefoy V."/>
            <person name="Bruneel O."/>
            <person name="Chandler M."/>
            <person name="Cleiss J."/>
            <person name="Duran R."/>
            <person name="Elbaz-Poulichet F."/>
            <person name="Fonknechten N."/>
            <person name="Lauga B."/>
            <person name="Mornico D."/>
            <person name="Ortet P."/>
            <person name="Schaeffer C."/>
            <person name="Siguier P."/>
            <person name="Alexander Thil Smith A."/>
            <person name="Van Dorsselaer A."/>
            <person name="Weissenbach J."/>
            <person name="Medigue C."/>
            <person name="Le Paslier D."/>
        </authorList>
    </citation>
    <scope>NUCLEOTIDE SEQUENCE</scope>
</reference>
<evidence type="ECO:0000256" key="3">
    <source>
        <dbReference type="ARBA" id="ARBA00022490"/>
    </source>
</evidence>
<dbReference type="SMART" id="SM00729">
    <property type="entry name" value="Elp3"/>
    <property type="match status" value="1"/>
</dbReference>
<dbReference type="InterPro" id="IPR038135">
    <property type="entry name" value="Methylthiotransferase_N_sf"/>
</dbReference>
<dbReference type="PANTHER" id="PTHR43837:SF1">
    <property type="entry name" value="RIBOSOMAL PROTEIN US12 METHYLTHIOTRANSFERASE RIMO"/>
    <property type="match status" value="1"/>
</dbReference>
<organism evidence="10">
    <name type="scientific">mine drainage metagenome</name>
    <dbReference type="NCBI Taxonomy" id="410659"/>
    <lineage>
        <taxon>unclassified sequences</taxon>
        <taxon>metagenomes</taxon>
        <taxon>ecological metagenomes</taxon>
    </lineage>
</organism>
<keyword evidence="3" id="KW-0963">Cytoplasm</keyword>
<keyword evidence="6" id="KW-0408">Iron</keyword>
<evidence type="ECO:0000256" key="5">
    <source>
        <dbReference type="ARBA" id="ARBA00022723"/>
    </source>
</evidence>
<dbReference type="GO" id="GO:0005829">
    <property type="term" value="C:cytosol"/>
    <property type="evidence" value="ECO:0007669"/>
    <property type="project" value="TreeGrafter"/>
</dbReference>
<proteinExistence type="inferred from homology"/>
<evidence type="ECO:0000259" key="8">
    <source>
        <dbReference type="PROSITE" id="PS51449"/>
    </source>
</evidence>